<dbReference type="EMBL" id="UFTJ01000003">
    <property type="protein sequence ID" value="SUV52168.1"/>
    <property type="molecule type" value="Genomic_DNA"/>
</dbReference>
<organism evidence="2 3">
    <name type="scientific">Bergeyella zoohelcum</name>
    <dbReference type="NCBI Taxonomy" id="1015"/>
    <lineage>
        <taxon>Bacteria</taxon>
        <taxon>Pseudomonadati</taxon>
        <taxon>Bacteroidota</taxon>
        <taxon>Flavobacteriia</taxon>
        <taxon>Flavobacteriales</taxon>
        <taxon>Weeksellaceae</taxon>
        <taxon>Bergeyella</taxon>
    </lineage>
</organism>
<evidence type="ECO:0000313" key="3">
    <source>
        <dbReference type="Proteomes" id="UP000255515"/>
    </source>
</evidence>
<dbReference type="Proteomes" id="UP000255515">
    <property type="component" value="Unassembled WGS sequence"/>
</dbReference>
<evidence type="ECO:0000313" key="2">
    <source>
        <dbReference type="EMBL" id="SUV52168.1"/>
    </source>
</evidence>
<keyword evidence="1" id="KW-0472">Membrane</keyword>
<feature type="transmembrane region" description="Helical" evidence="1">
    <location>
        <begin position="6"/>
        <end position="23"/>
    </location>
</feature>
<keyword evidence="1" id="KW-1133">Transmembrane helix</keyword>
<name>A0A380ZTM7_9FLAO</name>
<proteinExistence type="predicted"/>
<dbReference type="AlphaFoldDB" id="A0A380ZTM7"/>
<gene>
    <name evidence="2" type="ORF">NCTC11661_01411</name>
</gene>
<keyword evidence="1" id="KW-0812">Transmembrane</keyword>
<accession>A0A380ZTM7</accession>
<evidence type="ECO:0000256" key="1">
    <source>
        <dbReference type="SAM" id="Phobius"/>
    </source>
</evidence>
<reference evidence="2 3" key="1">
    <citation type="submission" date="2018-06" db="EMBL/GenBank/DDBJ databases">
        <authorList>
            <consortium name="Pathogen Informatics"/>
            <person name="Doyle S."/>
        </authorList>
    </citation>
    <scope>NUCLEOTIDE SEQUENCE [LARGE SCALE GENOMIC DNA]</scope>
    <source>
        <strain evidence="2 3">NCTC11661</strain>
    </source>
</reference>
<protein>
    <submittedName>
        <fullName evidence="2">Uncharacterized protein</fullName>
    </submittedName>
</protein>
<sequence>MVKSFYFIIVFIFLCYSCIYTGSMNSHGIPTTNFENVKCNSYLSEKYKGLYECRYYFSGIDKRGNYKDLTDVSSTPNFLDKTTYIQVYESCIARIFVNRQLGGIDNLVPDSGLMAYIESKKNRDNIVFFTVINGEGRIIKNHISIKKDTLIIEEAGSGTSGYIYTKIK</sequence>